<dbReference type="Pfam" id="PF21599">
    <property type="entry name" value="ZSWIM3_N"/>
    <property type="match status" value="1"/>
</dbReference>
<dbReference type="InterPro" id="IPR048325">
    <property type="entry name" value="ZSWIM3_N"/>
</dbReference>
<feature type="compositionally biased region" description="Polar residues" evidence="1">
    <location>
        <begin position="509"/>
        <end position="522"/>
    </location>
</feature>
<evidence type="ECO:0000313" key="3">
    <source>
        <dbReference type="Proteomes" id="UP000887563"/>
    </source>
</evidence>
<feature type="region of interest" description="Disordered" evidence="1">
    <location>
        <begin position="537"/>
        <end position="563"/>
    </location>
</feature>
<organism evidence="3 4">
    <name type="scientific">Meloidogyne incognita</name>
    <name type="common">Southern root-knot nematode worm</name>
    <name type="synonym">Oxyuris incognita</name>
    <dbReference type="NCBI Taxonomy" id="6306"/>
    <lineage>
        <taxon>Eukaryota</taxon>
        <taxon>Metazoa</taxon>
        <taxon>Ecdysozoa</taxon>
        <taxon>Nematoda</taxon>
        <taxon>Chromadorea</taxon>
        <taxon>Rhabditida</taxon>
        <taxon>Tylenchina</taxon>
        <taxon>Tylenchomorpha</taxon>
        <taxon>Tylenchoidea</taxon>
        <taxon>Meloidogynidae</taxon>
        <taxon>Meloidogyninae</taxon>
        <taxon>Meloidogyne</taxon>
        <taxon>Meloidogyne incognita group</taxon>
    </lineage>
</organism>
<feature type="region of interest" description="Disordered" evidence="1">
    <location>
        <begin position="265"/>
        <end position="298"/>
    </location>
</feature>
<feature type="compositionally biased region" description="Polar residues" evidence="1">
    <location>
        <begin position="357"/>
        <end position="375"/>
    </location>
</feature>
<dbReference type="WBParaSite" id="Minc3s00034g02014">
    <property type="protein sequence ID" value="Minc3s00034g02014"/>
    <property type="gene ID" value="Minc3s00034g02014"/>
</dbReference>
<name>A0A914KKQ3_MELIC</name>
<evidence type="ECO:0000256" key="1">
    <source>
        <dbReference type="SAM" id="MobiDB-lite"/>
    </source>
</evidence>
<feature type="domain" description="ZSWIM3 N-terminal" evidence="2">
    <location>
        <begin position="155"/>
        <end position="257"/>
    </location>
</feature>
<reference evidence="4" key="1">
    <citation type="submission" date="2022-11" db="UniProtKB">
        <authorList>
            <consortium name="WormBaseParasite"/>
        </authorList>
    </citation>
    <scope>IDENTIFICATION</scope>
</reference>
<feature type="compositionally biased region" description="Low complexity" evidence="1">
    <location>
        <begin position="320"/>
        <end position="331"/>
    </location>
</feature>
<evidence type="ECO:0000259" key="2">
    <source>
        <dbReference type="Pfam" id="PF21599"/>
    </source>
</evidence>
<protein>
    <recommendedName>
        <fullName evidence="2">ZSWIM3 N-terminal domain-containing protein</fullName>
    </recommendedName>
</protein>
<sequence length="669" mass="75758">MKSGQQPLVRERRKTVSDRKIKKKRGGIFTTKMNVSGTLQQLLSLADNQSQKTMNFDNINSHPQQQQHNYVIVSEENKEEKTEFVENSEINNCKETENTKTEEYCATINGGCVEEKNDEEGNQLEQQIENSIQRPISVDVNQLNFGVSDIIRKDAIFFSFDEFEKAFKEWQVLSQEKFRVASSEKQGDEDSEVFKRFRYRYVVYHCTHYGRPRKRGAGRRPHQNYLPCGCEAKLRLNYHAQNGGYLLITTLVSKHKHLQCDEKGEFNFDSDGEDEGNKKIKSSPEDVGSCEHSPNSTGSFKTPVVVSAFSPLSLQPLHNSPSSGGQSSSEGAAELIQQQQKLQKRPSASPRERKSSTYRNNKTRNGQQQHKTTTFSNACDSSLVKNEGELETALALNLALKAHHNAQQQQTIFPTESPQNILSTSFQNFPTTSNRQTSFSDFIRFRPPLQSQFNNSNQNNNLLPLIQELINRSNGNIDKQGNSVVNQSEQQQQQLLLGLLSQQQQHQQTPQTSISTRQQQVGNSSASLLSALQHSILQQHRPHQQQQHSSSFNNQITPSTSSNNNSANMLALLQIQNLLQNSPNIFGLKTQQQQQTTPNLINLLSGNNNNKIMAASASNNMKNDTTEARRADIIQEADQILQTIVQQMIRTRDLASYLRRLRQFLSDNC</sequence>
<feature type="compositionally biased region" description="Basic and acidic residues" evidence="1">
    <location>
        <begin position="275"/>
        <end position="284"/>
    </location>
</feature>
<proteinExistence type="predicted"/>
<keyword evidence="3" id="KW-1185">Reference proteome</keyword>
<feature type="region of interest" description="Disordered" evidence="1">
    <location>
        <begin position="501"/>
        <end position="522"/>
    </location>
</feature>
<evidence type="ECO:0000313" key="4">
    <source>
        <dbReference type="WBParaSite" id="Minc3s00034g02014"/>
    </source>
</evidence>
<feature type="region of interest" description="Disordered" evidence="1">
    <location>
        <begin position="1"/>
        <end position="22"/>
    </location>
</feature>
<dbReference type="AlphaFoldDB" id="A0A914KKQ3"/>
<feature type="region of interest" description="Disordered" evidence="1">
    <location>
        <begin position="313"/>
        <end position="375"/>
    </location>
</feature>
<dbReference type="Proteomes" id="UP000887563">
    <property type="component" value="Unplaced"/>
</dbReference>
<accession>A0A914KKQ3</accession>